<gene>
    <name evidence="2" type="ORF">GC722_08135</name>
</gene>
<comment type="caution">
    <text evidence="2">The sequence shown here is derived from an EMBL/GenBank/DDBJ whole genome shotgun (WGS) entry which is preliminary data.</text>
</comment>
<dbReference type="EMBL" id="WPCU01000005">
    <property type="protein sequence ID" value="MVA75990.1"/>
    <property type="molecule type" value="Genomic_DNA"/>
</dbReference>
<organism evidence="2 3">
    <name type="scientific">Auraticoccus cholistanensis</name>
    <dbReference type="NCBI Taxonomy" id="2656650"/>
    <lineage>
        <taxon>Bacteria</taxon>
        <taxon>Bacillati</taxon>
        <taxon>Actinomycetota</taxon>
        <taxon>Actinomycetes</taxon>
        <taxon>Propionibacteriales</taxon>
        <taxon>Propionibacteriaceae</taxon>
        <taxon>Auraticoccus</taxon>
    </lineage>
</organism>
<evidence type="ECO:0000256" key="1">
    <source>
        <dbReference type="SAM" id="MobiDB-lite"/>
    </source>
</evidence>
<keyword evidence="3" id="KW-1185">Reference proteome</keyword>
<feature type="region of interest" description="Disordered" evidence="1">
    <location>
        <begin position="1"/>
        <end position="57"/>
    </location>
</feature>
<dbReference type="Proteomes" id="UP000435304">
    <property type="component" value="Unassembled WGS sequence"/>
</dbReference>
<feature type="compositionally biased region" description="Basic and acidic residues" evidence="1">
    <location>
        <begin position="43"/>
        <end position="57"/>
    </location>
</feature>
<name>A0A6A9V0U9_9ACTN</name>
<evidence type="ECO:0000313" key="3">
    <source>
        <dbReference type="Proteomes" id="UP000435304"/>
    </source>
</evidence>
<dbReference type="RefSeq" id="WP_156609465.1">
    <property type="nucleotide sequence ID" value="NZ_WPCU01000005.1"/>
</dbReference>
<protein>
    <submittedName>
        <fullName evidence="2">Uncharacterized protein</fullName>
    </submittedName>
</protein>
<proteinExistence type="predicted"/>
<accession>A0A6A9V0U9</accession>
<reference evidence="2 3" key="1">
    <citation type="submission" date="2019-12" db="EMBL/GenBank/DDBJ databases">
        <title>Auraticoccus cholistani sp. nov., an actinomycete isolated from soil of Cholistan desert.</title>
        <authorList>
            <person name="Cheema M.T."/>
        </authorList>
    </citation>
    <scope>NUCLEOTIDE SEQUENCE [LARGE SCALE GENOMIC DNA]</scope>
    <source>
        <strain evidence="2 3">F435</strain>
    </source>
</reference>
<dbReference type="AlphaFoldDB" id="A0A6A9V0U9"/>
<sequence length="57" mass="6203">MTNPSPDVPEADALEQSLPVHDAPEDGLEEITAPLEADPADVAEQHLEVPDEDDRRD</sequence>
<evidence type="ECO:0000313" key="2">
    <source>
        <dbReference type="EMBL" id="MVA75990.1"/>
    </source>
</evidence>